<feature type="transmembrane region" description="Helical" evidence="1">
    <location>
        <begin position="214"/>
        <end position="235"/>
    </location>
</feature>
<feature type="transmembrane region" description="Helical" evidence="1">
    <location>
        <begin position="46"/>
        <end position="67"/>
    </location>
</feature>
<evidence type="ECO:0000313" key="2">
    <source>
        <dbReference type="EMBL" id="MBM9467404.1"/>
    </source>
</evidence>
<dbReference type="PANTHER" id="PTHR35007:SF4">
    <property type="entry name" value="CONSERVED TRANSMEMBRANE PROTEIN-RELATED"/>
    <property type="match status" value="1"/>
</dbReference>
<reference evidence="2" key="1">
    <citation type="submission" date="2021-01" db="EMBL/GenBank/DDBJ databases">
        <title>YIM 132084 draft genome.</title>
        <authorList>
            <person name="An D."/>
        </authorList>
    </citation>
    <scope>NUCLEOTIDE SEQUENCE</scope>
    <source>
        <strain evidence="2">YIM 132084</strain>
    </source>
</reference>
<feature type="transmembrane region" description="Helical" evidence="1">
    <location>
        <begin position="6"/>
        <end position="25"/>
    </location>
</feature>
<evidence type="ECO:0000313" key="3">
    <source>
        <dbReference type="Proteomes" id="UP000663792"/>
    </source>
</evidence>
<keyword evidence="1" id="KW-1133">Transmembrane helix</keyword>
<keyword evidence="1" id="KW-0472">Membrane</keyword>
<dbReference type="EMBL" id="JAERWK010000010">
    <property type="protein sequence ID" value="MBM9467404.1"/>
    <property type="molecule type" value="Genomic_DNA"/>
</dbReference>
<feature type="transmembrane region" description="Helical" evidence="1">
    <location>
        <begin position="73"/>
        <end position="93"/>
    </location>
</feature>
<keyword evidence="3" id="KW-1185">Reference proteome</keyword>
<name>A0A938YCP3_9ACTN</name>
<organism evidence="2 3">
    <name type="scientific">Nakamurella leprariae</name>
    <dbReference type="NCBI Taxonomy" id="2803911"/>
    <lineage>
        <taxon>Bacteria</taxon>
        <taxon>Bacillati</taxon>
        <taxon>Actinomycetota</taxon>
        <taxon>Actinomycetes</taxon>
        <taxon>Nakamurellales</taxon>
        <taxon>Nakamurellaceae</taxon>
        <taxon>Nakamurella</taxon>
    </lineage>
</organism>
<comment type="caution">
    <text evidence="2">The sequence shown here is derived from an EMBL/GenBank/DDBJ whole genome shotgun (WGS) entry which is preliminary data.</text>
</comment>
<sequence length="273" mass="27753">MSAAGLPPSVAVLAALGVAVLLWPAPRRWSGPRWPGPGRRRWQAPLPTAVGRAGAIGAAVVVTVVLVGRAGPALAATTVVAAATAAVLVRTALRRRRHRRLSAELLAATRQLAAELRAGAAPERAVQLAADAATPTVADGIRRAARTSRTDPDRGPVRVPSDVAQGLDLLAAGWSLAHRHGLSLATVVQSVVDQLTRTAEADERRAAEGSGARLSGHLLAALPLLGLVLGTGMGVDPVHVLLGTGLGNVALVTGTALTAAGLLWTAALSGRPR</sequence>
<feature type="transmembrane region" description="Helical" evidence="1">
    <location>
        <begin position="247"/>
        <end position="268"/>
    </location>
</feature>
<dbReference type="RefSeq" id="WP_205260339.1">
    <property type="nucleotide sequence ID" value="NZ_JAERWK010000010.1"/>
</dbReference>
<evidence type="ECO:0000256" key="1">
    <source>
        <dbReference type="SAM" id="Phobius"/>
    </source>
</evidence>
<dbReference type="AlphaFoldDB" id="A0A938YCP3"/>
<gene>
    <name evidence="2" type="ORF">JL106_08940</name>
</gene>
<dbReference type="PANTHER" id="PTHR35007">
    <property type="entry name" value="INTEGRAL MEMBRANE PROTEIN-RELATED"/>
    <property type="match status" value="1"/>
</dbReference>
<accession>A0A938YCP3</accession>
<proteinExistence type="predicted"/>
<dbReference type="Proteomes" id="UP000663792">
    <property type="component" value="Unassembled WGS sequence"/>
</dbReference>
<protein>
    <recommendedName>
        <fullName evidence="4">Type II secretion system protein GspF domain-containing protein</fullName>
    </recommendedName>
</protein>
<evidence type="ECO:0008006" key="4">
    <source>
        <dbReference type="Google" id="ProtNLM"/>
    </source>
</evidence>
<keyword evidence="1" id="KW-0812">Transmembrane</keyword>